<reference evidence="1 2" key="1">
    <citation type="submission" date="2021-06" db="EMBL/GenBank/DDBJ databases">
        <authorList>
            <person name="Kallberg Y."/>
            <person name="Tangrot J."/>
            <person name="Rosling A."/>
        </authorList>
    </citation>
    <scope>NUCLEOTIDE SEQUENCE [LARGE SCALE GENOMIC DNA]</scope>
    <source>
        <strain evidence="1 2">120-4 pot B 10/14</strain>
    </source>
</reference>
<sequence>EYDSDLFQTCWIEKISKGVQTRKRRKIHAEYVKFENESTKANVVVKLCNYGIELVSIEVGNIETDNNDLKLREDHTALKIKLKNMLDNFCDELHFKKKDIAKYLLWESK</sequence>
<protein>
    <submittedName>
        <fullName evidence="1">34945_t:CDS:1</fullName>
    </submittedName>
</protein>
<gene>
    <name evidence="1" type="ORF">GMARGA_LOCUS31922</name>
</gene>
<keyword evidence="2" id="KW-1185">Reference proteome</keyword>
<evidence type="ECO:0000313" key="1">
    <source>
        <dbReference type="EMBL" id="CAG8834179.1"/>
    </source>
</evidence>
<name>A0ABN7WL47_GIGMA</name>
<dbReference type="Proteomes" id="UP000789901">
    <property type="component" value="Unassembled WGS sequence"/>
</dbReference>
<dbReference type="EMBL" id="CAJVQB010048816">
    <property type="protein sequence ID" value="CAG8834179.1"/>
    <property type="molecule type" value="Genomic_DNA"/>
</dbReference>
<evidence type="ECO:0000313" key="2">
    <source>
        <dbReference type="Proteomes" id="UP000789901"/>
    </source>
</evidence>
<accession>A0ABN7WL47</accession>
<proteinExistence type="predicted"/>
<feature type="non-terminal residue" evidence="1">
    <location>
        <position position="1"/>
    </location>
</feature>
<organism evidence="1 2">
    <name type="scientific">Gigaspora margarita</name>
    <dbReference type="NCBI Taxonomy" id="4874"/>
    <lineage>
        <taxon>Eukaryota</taxon>
        <taxon>Fungi</taxon>
        <taxon>Fungi incertae sedis</taxon>
        <taxon>Mucoromycota</taxon>
        <taxon>Glomeromycotina</taxon>
        <taxon>Glomeromycetes</taxon>
        <taxon>Diversisporales</taxon>
        <taxon>Gigasporaceae</taxon>
        <taxon>Gigaspora</taxon>
    </lineage>
</organism>
<comment type="caution">
    <text evidence="1">The sequence shown here is derived from an EMBL/GenBank/DDBJ whole genome shotgun (WGS) entry which is preliminary data.</text>
</comment>